<keyword evidence="4" id="KW-1185">Reference proteome</keyword>
<dbReference type="AlphaFoldDB" id="A0A9P4S2W2"/>
<dbReference type="Gene3D" id="2.130.10.10">
    <property type="entry name" value="YVTN repeat-like/Quinoprotein amine dehydrogenase"/>
    <property type="match status" value="3"/>
</dbReference>
<dbReference type="PANTHER" id="PTHR44163">
    <property type="entry name" value="U3 SMALL NUCLEOLAR RNA-ASSOCIATED PROTEIN 4 HOMOLOG"/>
    <property type="match status" value="1"/>
</dbReference>
<dbReference type="PROSITE" id="PS50082">
    <property type="entry name" value="WD_REPEATS_2"/>
    <property type="match status" value="2"/>
</dbReference>
<dbReference type="GO" id="GO:0003723">
    <property type="term" value="F:RNA binding"/>
    <property type="evidence" value="ECO:0007669"/>
    <property type="project" value="TreeGrafter"/>
</dbReference>
<feature type="region of interest" description="Disordered" evidence="2">
    <location>
        <begin position="566"/>
        <end position="598"/>
    </location>
</feature>
<proteinExistence type="predicted"/>
<dbReference type="Pfam" id="PF00400">
    <property type="entry name" value="WD40"/>
    <property type="match status" value="2"/>
</dbReference>
<dbReference type="GO" id="GO:0034455">
    <property type="term" value="C:t-UTP complex"/>
    <property type="evidence" value="ECO:0007669"/>
    <property type="project" value="TreeGrafter"/>
</dbReference>
<name>A0A9P4S2W2_9PEZI</name>
<comment type="caution">
    <text evidence="3">The sequence shown here is derived from an EMBL/GenBank/DDBJ whole genome shotgun (WGS) entry which is preliminary data.</text>
</comment>
<dbReference type="Proteomes" id="UP000799429">
    <property type="component" value="Unassembled WGS sequence"/>
</dbReference>
<dbReference type="PANTHER" id="PTHR44163:SF1">
    <property type="entry name" value="U3 SMALL NUCLEOLAR RNA-ASSOCIATED PROTEIN 4 HOMOLOG"/>
    <property type="match status" value="1"/>
</dbReference>
<dbReference type="InterPro" id="IPR015943">
    <property type="entry name" value="WD40/YVTN_repeat-like_dom_sf"/>
</dbReference>
<gene>
    <name evidence="3" type="ORF">M501DRAFT_944378</name>
</gene>
<protein>
    <submittedName>
        <fullName evidence="3">WD40 repeat-like protein</fullName>
    </submittedName>
</protein>
<accession>A0A9P4S2W2</accession>
<dbReference type="SMART" id="SM00320">
    <property type="entry name" value="WD40"/>
    <property type="match status" value="8"/>
</dbReference>
<evidence type="ECO:0000256" key="2">
    <source>
        <dbReference type="SAM" id="MobiDB-lite"/>
    </source>
</evidence>
<feature type="repeat" description="WD" evidence="1">
    <location>
        <begin position="264"/>
        <end position="305"/>
    </location>
</feature>
<dbReference type="EMBL" id="MU006121">
    <property type="protein sequence ID" value="KAF2834292.1"/>
    <property type="molecule type" value="Genomic_DNA"/>
</dbReference>
<feature type="region of interest" description="Disordered" evidence="2">
    <location>
        <begin position="749"/>
        <end position="843"/>
    </location>
</feature>
<keyword evidence="1" id="KW-0853">WD repeat</keyword>
<evidence type="ECO:0000313" key="3">
    <source>
        <dbReference type="EMBL" id="KAF2834292.1"/>
    </source>
</evidence>
<evidence type="ECO:0000313" key="4">
    <source>
        <dbReference type="Proteomes" id="UP000799429"/>
    </source>
</evidence>
<dbReference type="SUPFAM" id="SSF82171">
    <property type="entry name" value="DPP6 N-terminal domain-like"/>
    <property type="match status" value="1"/>
</dbReference>
<dbReference type="GO" id="GO:0032040">
    <property type="term" value="C:small-subunit processome"/>
    <property type="evidence" value="ECO:0007669"/>
    <property type="project" value="TreeGrafter"/>
</dbReference>
<feature type="repeat" description="WD" evidence="1">
    <location>
        <begin position="174"/>
        <end position="214"/>
    </location>
</feature>
<feature type="compositionally biased region" description="Basic and acidic residues" evidence="2">
    <location>
        <begin position="749"/>
        <end position="758"/>
    </location>
</feature>
<dbReference type="InterPro" id="IPR036322">
    <property type="entry name" value="WD40_repeat_dom_sf"/>
</dbReference>
<dbReference type="InterPro" id="IPR001680">
    <property type="entry name" value="WD40_rpt"/>
</dbReference>
<feature type="compositionally biased region" description="Low complexity" evidence="2">
    <location>
        <begin position="818"/>
        <end position="833"/>
    </location>
</feature>
<dbReference type="OrthoDB" id="8883818at2759"/>
<dbReference type="InterPro" id="IPR046351">
    <property type="entry name" value="UTP4"/>
</dbReference>
<evidence type="ECO:0000256" key="1">
    <source>
        <dbReference type="PROSITE-ProRule" id="PRU00221"/>
    </source>
</evidence>
<reference evidence="3" key="1">
    <citation type="journal article" date="2020" name="Stud. Mycol.">
        <title>101 Dothideomycetes genomes: a test case for predicting lifestyles and emergence of pathogens.</title>
        <authorList>
            <person name="Haridas S."/>
            <person name="Albert R."/>
            <person name="Binder M."/>
            <person name="Bloem J."/>
            <person name="Labutti K."/>
            <person name="Salamov A."/>
            <person name="Andreopoulos B."/>
            <person name="Baker S."/>
            <person name="Barry K."/>
            <person name="Bills G."/>
            <person name="Bluhm B."/>
            <person name="Cannon C."/>
            <person name="Castanera R."/>
            <person name="Culley D."/>
            <person name="Daum C."/>
            <person name="Ezra D."/>
            <person name="Gonzalez J."/>
            <person name="Henrissat B."/>
            <person name="Kuo A."/>
            <person name="Liang C."/>
            <person name="Lipzen A."/>
            <person name="Lutzoni F."/>
            <person name="Magnuson J."/>
            <person name="Mondo S."/>
            <person name="Nolan M."/>
            <person name="Ohm R."/>
            <person name="Pangilinan J."/>
            <person name="Park H.-J."/>
            <person name="Ramirez L."/>
            <person name="Alfaro M."/>
            <person name="Sun H."/>
            <person name="Tritt A."/>
            <person name="Yoshinaga Y."/>
            <person name="Zwiers L.-H."/>
            <person name="Turgeon B."/>
            <person name="Goodwin S."/>
            <person name="Spatafora J."/>
            <person name="Crous P."/>
            <person name="Grigoriev I."/>
        </authorList>
    </citation>
    <scope>NUCLEOTIDE SEQUENCE</scope>
    <source>
        <strain evidence="3">CBS 101060</strain>
    </source>
</reference>
<dbReference type="GO" id="GO:0030686">
    <property type="term" value="C:90S preribosome"/>
    <property type="evidence" value="ECO:0007669"/>
    <property type="project" value="InterPro"/>
</dbReference>
<dbReference type="SUPFAM" id="SSF50978">
    <property type="entry name" value="WD40 repeat-like"/>
    <property type="match status" value="1"/>
</dbReference>
<dbReference type="GO" id="GO:0000462">
    <property type="term" value="P:maturation of SSU-rRNA from tricistronic rRNA transcript (SSU-rRNA, 5.8S rRNA, LSU-rRNA)"/>
    <property type="evidence" value="ECO:0007669"/>
    <property type="project" value="InterPro"/>
</dbReference>
<organism evidence="3 4">
    <name type="scientific">Patellaria atrata CBS 101060</name>
    <dbReference type="NCBI Taxonomy" id="1346257"/>
    <lineage>
        <taxon>Eukaryota</taxon>
        <taxon>Fungi</taxon>
        <taxon>Dikarya</taxon>
        <taxon>Ascomycota</taxon>
        <taxon>Pezizomycotina</taxon>
        <taxon>Dothideomycetes</taxon>
        <taxon>Dothideomycetes incertae sedis</taxon>
        <taxon>Patellariales</taxon>
        <taxon>Patellariaceae</taxon>
        <taxon>Patellaria</taxon>
    </lineage>
</organism>
<sequence>MDLHRSRFVPYPSSAINTLAFSSSGKAPSDVKLAIGRANGNIEIWNPLQGAWACEIVLTGGKDRSVEGLAWIQEPDTVEVDTGVTTAGQFRLFSIGYSSSVTEWDLTTGLPLQHSSGNHSEVWCIAAQPREVQNKSPTEGYSGQNIVAGCADGTLVLLSTTDGELRFQKHISRPTGKRSRVLSLAFQNRNTIVAGYADSTIRVYDWRNGKLIRTISLGTATAPAPREILVWAVKCLPNGDIVSGDSSGEVRFFDGRSYTQLQHISGHEADILDIATSRDGQIVYSAGMDRRTTVYNLQGGKRWAKIASRRYHEHDVKTMAVYESRSMSVVASGGVDTNLLILPLRQFCSENHRTLSGLPQTPPVASAPEARVFLSWWNREIRIWQLHERNREEEQPKLLSKLMIKGEENISSVSISGDGKLLAVGTSAEVKVFRVSTAYPRILESNYSLDGRTRKVHTPPDLQKLGARLVQFSADGKWLAVVTHQNSIILARVVKHDESRDKWKVLPRVVELKRLTRIIKTPRAMDTPWNTYNQIITRITFSSDSKVLVASDIGGTIDSWVIEGHEDPSAPEIDEADAASSASSSGDEETHVDEKSSSLTFLGQHWRSNPSGHLVPKLDSTPLILSIQPLSPKQIAPEPNGNPAVHPTRNNPHPHSVELPNRHYLLFVLTAKHQIYEFDLLDGKLSDWSRRNPSSSLPNHFRYLRDRTMGAMWHISNKFRRIWLYGSNWLFMLDLSRDLPIEDLAAKESYRQGEDLSSSKKRKRGRSRKDASELQSSGAGNKMPPEHIQELRSNFHLPDGVQPVPASQGNTLEDEDNTTAQQTSSALTSLRRSTVNKQGMRDGDEERFEGLAYWYTHKYQPILGMAPISTPLGIRGHGVNRKGKRIESALEAIVVERPLWDLDLPPRFVGAHERD</sequence>
<feature type="region of interest" description="Disordered" evidence="2">
    <location>
        <begin position="632"/>
        <end position="654"/>
    </location>
</feature>